<sequence length="155" mass="17636">MDRIDRHLLKLLQEDASRTNADLAEEVGLSPSSCLRRIRRLKSTGVISRIVALLNPAKAGRGMKAIVMVELERHGEQHVRRFLDLASREPAIIQAYSVSGETDAILMLRLADMEEFDALCERLFRDQSNVARFYTSFVLRTAKEITAIPLQEAWR</sequence>
<accession>A0A135HRB4</accession>
<keyword evidence="2" id="KW-0238">DNA-binding</keyword>
<organism evidence="5 6">
    <name type="scientific">Paramesorhizobium deserti</name>
    <dbReference type="NCBI Taxonomy" id="1494590"/>
    <lineage>
        <taxon>Bacteria</taxon>
        <taxon>Pseudomonadati</taxon>
        <taxon>Pseudomonadota</taxon>
        <taxon>Alphaproteobacteria</taxon>
        <taxon>Hyphomicrobiales</taxon>
        <taxon>Phyllobacteriaceae</taxon>
        <taxon>Paramesorhizobium</taxon>
    </lineage>
</organism>
<evidence type="ECO:0000256" key="3">
    <source>
        <dbReference type="ARBA" id="ARBA00023163"/>
    </source>
</evidence>
<dbReference type="PANTHER" id="PTHR30154:SF34">
    <property type="entry name" value="TRANSCRIPTIONAL REGULATOR AZLB"/>
    <property type="match status" value="1"/>
</dbReference>
<dbReference type="GO" id="GO:0005829">
    <property type="term" value="C:cytosol"/>
    <property type="evidence" value="ECO:0007669"/>
    <property type="project" value="TreeGrafter"/>
</dbReference>
<dbReference type="Gene3D" id="1.10.10.10">
    <property type="entry name" value="Winged helix-like DNA-binding domain superfamily/Winged helix DNA-binding domain"/>
    <property type="match status" value="1"/>
</dbReference>
<dbReference type="Proteomes" id="UP000070107">
    <property type="component" value="Unassembled WGS sequence"/>
</dbReference>
<keyword evidence="6" id="KW-1185">Reference proteome</keyword>
<dbReference type="STRING" id="1494590.ATN84_17445"/>
<comment type="caution">
    <text evidence="5">The sequence shown here is derived from an EMBL/GenBank/DDBJ whole genome shotgun (WGS) entry which is preliminary data.</text>
</comment>
<dbReference type="GO" id="GO:0043565">
    <property type="term" value="F:sequence-specific DNA binding"/>
    <property type="evidence" value="ECO:0007669"/>
    <property type="project" value="InterPro"/>
</dbReference>
<dbReference type="GO" id="GO:0006355">
    <property type="term" value="P:regulation of DNA-templated transcription"/>
    <property type="evidence" value="ECO:0007669"/>
    <property type="project" value="UniProtKB-ARBA"/>
</dbReference>
<evidence type="ECO:0000313" key="5">
    <source>
        <dbReference type="EMBL" id="KXF75755.1"/>
    </source>
</evidence>
<dbReference type="SMART" id="SM00344">
    <property type="entry name" value="HTH_ASNC"/>
    <property type="match status" value="1"/>
</dbReference>
<dbReference type="SUPFAM" id="SSF46785">
    <property type="entry name" value="Winged helix' DNA-binding domain"/>
    <property type="match status" value="1"/>
</dbReference>
<evidence type="ECO:0000313" key="6">
    <source>
        <dbReference type="Proteomes" id="UP000070107"/>
    </source>
</evidence>
<evidence type="ECO:0000256" key="2">
    <source>
        <dbReference type="ARBA" id="ARBA00023125"/>
    </source>
</evidence>
<dbReference type="InterPro" id="IPR011008">
    <property type="entry name" value="Dimeric_a/b-barrel"/>
</dbReference>
<dbReference type="Gene3D" id="3.30.70.920">
    <property type="match status" value="1"/>
</dbReference>
<dbReference type="GO" id="GO:0043200">
    <property type="term" value="P:response to amino acid"/>
    <property type="evidence" value="ECO:0007669"/>
    <property type="project" value="TreeGrafter"/>
</dbReference>
<dbReference type="Pfam" id="PF01037">
    <property type="entry name" value="AsnC_trans_reg"/>
    <property type="match status" value="1"/>
</dbReference>
<dbReference type="AlphaFoldDB" id="A0A135HRB4"/>
<dbReference type="RefSeq" id="WP_068883972.1">
    <property type="nucleotide sequence ID" value="NZ_LNTU01000037.1"/>
</dbReference>
<evidence type="ECO:0000259" key="4">
    <source>
        <dbReference type="PROSITE" id="PS50956"/>
    </source>
</evidence>
<feature type="domain" description="HTH asnC-type" evidence="4">
    <location>
        <begin position="1"/>
        <end position="62"/>
    </location>
</feature>
<protein>
    <submittedName>
        <fullName evidence="5">AsnC family transcriptional regulator</fullName>
    </submittedName>
</protein>
<reference evidence="5 6" key="1">
    <citation type="submission" date="2015-11" db="EMBL/GenBank/DDBJ databases">
        <title>Draft genome sequence of Paramesorhizobium deserti A-3-E, a strain highly resistant to diverse beta-lactam antibiotics.</title>
        <authorList>
            <person name="Lv R."/>
            <person name="Yang X."/>
            <person name="Fang N."/>
            <person name="Guo J."/>
            <person name="Luo X."/>
            <person name="Peng F."/>
            <person name="Yang R."/>
            <person name="Cui Y."/>
            <person name="Fang C."/>
            <person name="Song Y."/>
        </authorList>
    </citation>
    <scope>NUCLEOTIDE SEQUENCE [LARGE SCALE GENOMIC DNA]</scope>
    <source>
        <strain evidence="5 6">A-3-E</strain>
    </source>
</reference>
<dbReference type="CDD" id="cd00090">
    <property type="entry name" value="HTH_ARSR"/>
    <property type="match status" value="1"/>
</dbReference>
<dbReference type="InterPro" id="IPR019887">
    <property type="entry name" value="Tscrpt_reg_AsnC/Lrp_C"/>
</dbReference>
<dbReference type="SUPFAM" id="SSF54909">
    <property type="entry name" value="Dimeric alpha+beta barrel"/>
    <property type="match status" value="1"/>
</dbReference>
<dbReference type="OrthoDB" id="7856348at2"/>
<dbReference type="InterPro" id="IPR036390">
    <property type="entry name" value="WH_DNA-bd_sf"/>
</dbReference>
<dbReference type="EMBL" id="LNTU01000037">
    <property type="protein sequence ID" value="KXF75755.1"/>
    <property type="molecule type" value="Genomic_DNA"/>
</dbReference>
<keyword evidence="1" id="KW-0805">Transcription regulation</keyword>
<name>A0A135HRB4_9HYPH</name>
<dbReference type="Pfam" id="PF13404">
    <property type="entry name" value="HTH_AsnC-type"/>
    <property type="match status" value="1"/>
</dbReference>
<proteinExistence type="predicted"/>
<dbReference type="InterPro" id="IPR000485">
    <property type="entry name" value="AsnC-type_HTH_dom"/>
</dbReference>
<dbReference type="PRINTS" id="PR00033">
    <property type="entry name" value="HTHASNC"/>
</dbReference>
<evidence type="ECO:0000256" key="1">
    <source>
        <dbReference type="ARBA" id="ARBA00023015"/>
    </source>
</evidence>
<dbReference type="PROSITE" id="PS00519">
    <property type="entry name" value="HTH_ASNC_1"/>
    <property type="match status" value="1"/>
</dbReference>
<gene>
    <name evidence="5" type="ORF">ATN84_17445</name>
</gene>
<dbReference type="InterPro" id="IPR011991">
    <property type="entry name" value="ArsR-like_HTH"/>
</dbReference>
<dbReference type="PANTHER" id="PTHR30154">
    <property type="entry name" value="LEUCINE-RESPONSIVE REGULATORY PROTEIN"/>
    <property type="match status" value="1"/>
</dbReference>
<dbReference type="InterPro" id="IPR019885">
    <property type="entry name" value="Tscrpt_reg_HTH_AsnC-type_CS"/>
</dbReference>
<keyword evidence="3" id="KW-0804">Transcription</keyword>
<dbReference type="PROSITE" id="PS50956">
    <property type="entry name" value="HTH_ASNC_2"/>
    <property type="match status" value="1"/>
</dbReference>
<dbReference type="InterPro" id="IPR036388">
    <property type="entry name" value="WH-like_DNA-bd_sf"/>
</dbReference>
<dbReference type="InterPro" id="IPR019888">
    <property type="entry name" value="Tscrpt_reg_AsnC-like"/>
</dbReference>